<dbReference type="PANTHER" id="PTHR12110">
    <property type="entry name" value="HYDROXYPYRUVATE ISOMERASE"/>
    <property type="match status" value="1"/>
</dbReference>
<protein>
    <submittedName>
        <fullName evidence="2">Xylose isomerase domain protein TIM barrel</fullName>
    </submittedName>
</protein>
<dbReference type="Proteomes" id="UP000004221">
    <property type="component" value="Unassembled WGS sequence"/>
</dbReference>
<organism evidence="2 3">
    <name type="scientific">Nitrolancea hollandica Lb</name>
    <dbReference type="NCBI Taxonomy" id="1129897"/>
    <lineage>
        <taxon>Bacteria</taxon>
        <taxon>Pseudomonadati</taxon>
        <taxon>Thermomicrobiota</taxon>
        <taxon>Thermomicrobia</taxon>
        <taxon>Sphaerobacterales</taxon>
        <taxon>Sphaerobacterineae</taxon>
        <taxon>Sphaerobacteraceae</taxon>
        <taxon>Nitrolancea</taxon>
    </lineage>
</organism>
<dbReference type="OrthoDB" id="157231at2"/>
<dbReference type="AlphaFoldDB" id="I4EM52"/>
<feature type="domain" description="Xylose isomerase-like TIM barrel" evidence="1">
    <location>
        <begin position="19"/>
        <end position="245"/>
    </location>
</feature>
<evidence type="ECO:0000313" key="2">
    <source>
        <dbReference type="EMBL" id="CCF85765.1"/>
    </source>
</evidence>
<accession>I4EM52</accession>
<dbReference type="RefSeq" id="WP_008480935.1">
    <property type="nucleotide sequence ID" value="NZ_CAGS01000517.1"/>
</dbReference>
<comment type="caution">
    <text evidence="2">The sequence shown here is derived from an EMBL/GenBank/DDBJ whole genome shotgun (WGS) entry which is preliminary data.</text>
</comment>
<keyword evidence="2" id="KW-0413">Isomerase</keyword>
<dbReference type="InterPro" id="IPR036237">
    <property type="entry name" value="Xyl_isomerase-like_sf"/>
</dbReference>
<dbReference type="GO" id="GO:0016853">
    <property type="term" value="F:isomerase activity"/>
    <property type="evidence" value="ECO:0007669"/>
    <property type="project" value="UniProtKB-KW"/>
</dbReference>
<evidence type="ECO:0000313" key="3">
    <source>
        <dbReference type="Proteomes" id="UP000004221"/>
    </source>
</evidence>
<reference evidence="2 3" key="1">
    <citation type="journal article" date="2012" name="ISME J.">
        <title>Nitrification expanded: discovery, physiology and genomics of a nitrite-oxidizing bacterium from the phylum Chloroflexi.</title>
        <authorList>
            <person name="Sorokin D.Y."/>
            <person name="Lucker S."/>
            <person name="Vejmelkova D."/>
            <person name="Kostrikina N.A."/>
            <person name="Kleerebezem R."/>
            <person name="Rijpstra W.I."/>
            <person name="Damste J.S."/>
            <person name="Le Paslier D."/>
            <person name="Muyzer G."/>
            <person name="Wagner M."/>
            <person name="van Loosdrecht M.C."/>
            <person name="Daims H."/>
        </authorList>
    </citation>
    <scope>NUCLEOTIDE SEQUENCE [LARGE SCALE GENOMIC DNA]</scope>
    <source>
        <strain evidence="3">none</strain>
    </source>
</reference>
<evidence type="ECO:0000259" key="1">
    <source>
        <dbReference type="Pfam" id="PF01261"/>
    </source>
</evidence>
<dbReference type="Pfam" id="PF01261">
    <property type="entry name" value="AP_endonuc_2"/>
    <property type="match status" value="1"/>
</dbReference>
<dbReference type="InterPro" id="IPR013022">
    <property type="entry name" value="Xyl_isomerase-like_TIM-brl"/>
</dbReference>
<dbReference type="SUPFAM" id="SSF51658">
    <property type="entry name" value="Xylose isomerase-like"/>
    <property type="match status" value="1"/>
</dbReference>
<sequence>MDITFSTGSLSGYSLASIFRIAERVGADGLELMLTSGLLKSGPEPVQSLEHAYGVPVRSVHTVRRLRRPGPERAAEDIVASARFAGALDHCAVLVVHTPDSPGLHSAEARAWIGAIETAREIGEDALFRVAIENHRQAAVPGPPSFLDHPERLRWLAAEWGLGITFDTAHAANQGWDIVATAARLRAHLENVHLSDYGRRSYRSALANALLRDHQLPGTGTLPLDSMIQSLAGSGYRGLVTLDVSPLALGALWRWPVEGLLRKAIASCRVDETADHPSAEQSKHPGLP</sequence>
<proteinExistence type="predicted"/>
<dbReference type="InterPro" id="IPR050312">
    <property type="entry name" value="IolE/XylAMocC-like"/>
</dbReference>
<gene>
    <name evidence="2" type="ORF">NITHO_5640001</name>
</gene>
<dbReference type="Gene3D" id="3.20.20.150">
    <property type="entry name" value="Divalent-metal-dependent TIM barrel enzymes"/>
    <property type="match status" value="1"/>
</dbReference>
<keyword evidence="3" id="KW-1185">Reference proteome</keyword>
<dbReference type="EMBL" id="CAGS01000517">
    <property type="protein sequence ID" value="CCF85765.1"/>
    <property type="molecule type" value="Genomic_DNA"/>
</dbReference>
<name>I4EM52_9BACT</name>